<gene>
    <name evidence="7" type="ORF">KYN89_02635</name>
</gene>
<evidence type="ECO:0000256" key="5">
    <source>
        <dbReference type="ARBA" id="ARBA00023239"/>
    </source>
</evidence>
<evidence type="ECO:0000256" key="1">
    <source>
        <dbReference type="ARBA" id="ARBA00004714"/>
    </source>
</evidence>
<dbReference type="Proteomes" id="UP000759298">
    <property type="component" value="Unassembled WGS sequence"/>
</dbReference>
<comment type="caution">
    <text evidence="7">The sequence shown here is derived from an EMBL/GenBank/DDBJ whole genome shotgun (WGS) entry which is preliminary data.</text>
</comment>
<dbReference type="InterPro" id="IPR013785">
    <property type="entry name" value="Aldolase_TIM"/>
</dbReference>
<dbReference type="NCBIfam" id="NF003784">
    <property type="entry name" value="PRK05377.1"/>
    <property type="match status" value="1"/>
</dbReference>
<comment type="similarity">
    <text evidence="2">Belongs to the class I fructose-bisphosphate aldolase family.</text>
</comment>
<dbReference type="EC" id="4.1.2.13" evidence="3"/>
<reference evidence="7 8" key="1">
    <citation type="submission" date="2021-07" db="EMBL/GenBank/DDBJ databases">
        <title>Alteriqipengyuania abyssalis NZ-12B nov, sp.nov isolated from deep sea sponge in pacific ocean.</title>
        <authorList>
            <person name="Tareen S."/>
            <person name="Wink J."/>
        </authorList>
    </citation>
    <scope>NUCLEOTIDE SEQUENCE [LARGE SCALE GENOMIC DNA]</scope>
    <source>
        <strain evidence="7 8">NZ-12B</strain>
    </source>
</reference>
<keyword evidence="8" id="KW-1185">Reference proteome</keyword>
<accession>A0ABS7PA60</accession>
<sequence length="297" mass="32468">MNFEQMKAKIAQGDGFIAALDQSGGSTPKALAGYGVGEDEYSGEDEMFAKIHEMRCRIVESPAFTGDKVVGAILFEKTMEGCNPDGMPIPERLAGKGIVPFLKVDKGMHDTENGVQLMKDMPELAQQCARAKELGVFGTKMRSVVHEANQQGIADAVRQQMDFGLQILDHGLVPILEPEVSLKSETRGTAEAHLLAAFLDQLERVPEGHQVMLKLTIPSEPNLYLPLVEHPKVLRLVALSGGYERDEACRELAKNRGLIASFSRALLEELRAQMDDEKFNDALETAIDEIYAASVAG</sequence>
<dbReference type="EMBL" id="JAHWXP010000001">
    <property type="protein sequence ID" value="MBY8335934.1"/>
    <property type="molecule type" value="Genomic_DNA"/>
</dbReference>
<organism evidence="7 8">
    <name type="scientific">Alteriqipengyuania abyssalis</name>
    <dbReference type="NCBI Taxonomy" id="2860200"/>
    <lineage>
        <taxon>Bacteria</taxon>
        <taxon>Pseudomonadati</taxon>
        <taxon>Pseudomonadota</taxon>
        <taxon>Alphaproteobacteria</taxon>
        <taxon>Sphingomonadales</taxon>
        <taxon>Erythrobacteraceae</taxon>
        <taxon>Alteriqipengyuania</taxon>
    </lineage>
</organism>
<protein>
    <recommendedName>
        <fullName evidence="3">fructose-bisphosphate aldolase</fullName>
        <ecNumber evidence="3">4.1.2.13</ecNumber>
    </recommendedName>
    <alternativeName>
        <fullName evidence="6">Fructose-bisphosphate aldolase class I</fullName>
    </alternativeName>
</protein>
<proteinExistence type="inferred from homology"/>
<dbReference type="PANTHER" id="PTHR11627">
    <property type="entry name" value="FRUCTOSE-BISPHOSPHATE ALDOLASE"/>
    <property type="match status" value="1"/>
</dbReference>
<dbReference type="RefSeq" id="WP_222823674.1">
    <property type="nucleotide sequence ID" value="NZ_JAHWXP010000001.1"/>
</dbReference>
<keyword evidence="5" id="KW-0456">Lyase</keyword>
<evidence type="ECO:0000313" key="7">
    <source>
        <dbReference type="EMBL" id="MBY8335934.1"/>
    </source>
</evidence>
<evidence type="ECO:0000313" key="8">
    <source>
        <dbReference type="Proteomes" id="UP000759298"/>
    </source>
</evidence>
<evidence type="ECO:0000256" key="3">
    <source>
        <dbReference type="ARBA" id="ARBA00013068"/>
    </source>
</evidence>
<comment type="pathway">
    <text evidence="1">Carbohydrate degradation; glycolysis; D-glyceraldehyde 3-phosphate and glycerone phosphate from D-glucose: step 4/4.</text>
</comment>
<name>A0ABS7PA60_9SPHN</name>
<evidence type="ECO:0000256" key="6">
    <source>
        <dbReference type="ARBA" id="ARBA00029799"/>
    </source>
</evidence>
<keyword evidence="4" id="KW-0324">Glycolysis</keyword>
<dbReference type="Pfam" id="PF00274">
    <property type="entry name" value="Glycolytic"/>
    <property type="match status" value="1"/>
</dbReference>
<dbReference type="SUPFAM" id="SSF51569">
    <property type="entry name" value="Aldolase"/>
    <property type="match status" value="1"/>
</dbReference>
<evidence type="ECO:0000256" key="4">
    <source>
        <dbReference type="ARBA" id="ARBA00023152"/>
    </source>
</evidence>
<evidence type="ECO:0000256" key="2">
    <source>
        <dbReference type="ARBA" id="ARBA00010387"/>
    </source>
</evidence>
<dbReference type="Gene3D" id="3.20.20.70">
    <property type="entry name" value="Aldolase class I"/>
    <property type="match status" value="1"/>
</dbReference>
<dbReference type="InterPro" id="IPR000741">
    <property type="entry name" value="FBA_I"/>
</dbReference>